<dbReference type="PANTHER" id="PTHR46656:SF3">
    <property type="entry name" value="PUTATIVE-RELATED"/>
    <property type="match status" value="1"/>
</dbReference>
<dbReference type="Proteomes" id="UP000001964">
    <property type="component" value="Chromosome"/>
</dbReference>
<dbReference type="eggNOG" id="COG0438">
    <property type="taxonomic scope" value="Bacteria"/>
</dbReference>
<dbReference type="PANTHER" id="PTHR46656">
    <property type="entry name" value="PUTATIVE-RELATED"/>
    <property type="match status" value="1"/>
</dbReference>
<dbReference type="SUPFAM" id="SSF53756">
    <property type="entry name" value="UDP-Glycosyltransferase/glycogen phosphorylase"/>
    <property type="match status" value="1"/>
</dbReference>
<keyword evidence="3" id="KW-1185">Reference proteome</keyword>
<dbReference type="Pfam" id="PF00534">
    <property type="entry name" value="Glycos_transf_1"/>
    <property type="match status" value="1"/>
</dbReference>
<dbReference type="GO" id="GO:0016757">
    <property type="term" value="F:glycosyltransferase activity"/>
    <property type="evidence" value="ECO:0007669"/>
    <property type="project" value="InterPro"/>
</dbReference>
<organism evidence="2 3">
    <name type="scientific">Maricaulis maris (strain MCS10)</name>
    <name type="common">Caulobacter maris</name>
    <dbReference type="NCBI Taxonomy" id="394221"/>
    <lineage>
        <taxon>Bacteria</taxon>
        <taxon>Pseudomonadati</taxon>
        <taxon>Pseudomonadota</taxon>
        <taxon>Alphaproteobacteria</taxon>
        <taxon>Maricaulales</taxon>
        <taxon>Maricaulaceae</taxon>
        <taxon>Maricaulis</taxon>
    </lineage>
</organism>
<dbReference type="Gene3D" id="3.40.50.2000">
    <property type="entry name" value="Glycogen Phosphorylase B"/>
    <property type="match status" value="1"/>
</dbReference>
<accession>Q0ALS1</accession>
<dbReference type="AlphaFoldDB" id="Q0ALS1"/>
<evidence type="ECO:0000313" key="2">
    <source>
        <dbReference type="EMBL" id="ABI66772.1"/>
    </source>
</evidence>
<keyword evidence="2" id="KW-0808">Transferase</keyword>
<evidence type="ECO:0000313" key="3">
    <source>
        <dbReference type="Proteomes" id="UP000001964"/>
    </source>
</evidence>
<dbReference type="CAZy" id="GT4">
    <property type="family name" value="Glycosyltransferase Family 4"/>
</dbReference>
<dbReference type="RefSeq" id="WP_011644417.1">
    <property type="nucleotide sequence ID" value="NC_008347.1"/>
</dbReference>
<gene>
    <name evidence="2" type="ordered locus">Mmar10_2484</name>
</gene>
<dbReference type="InterPro" id="IPR029044">
    <property type="entry name" value="Nucleotide-diphossugar_trans"/>
</dbReference>
<evidence type="ECO:0000259" key="1">
    <source>
        <dbReference type="Pfam" id="PF00534"/>
    </source>
</evidence>
<dbReference type="KEGG" id="mmr:Mmar10_2484"/>
<name>Q0ALS1_MARMM</name>
<dbReference type="Gene3D" id="3.90.550.10">
    <property type="entry name" value="Spore Coat Polysaccharide Biosynthesis Protein SpsA, Chain A"/>
    <property type="match status" value="1"/>
</dbReference>
<dbReference type="InterPro" id="IPR001296">
    <property type="entry name" value="Glyco_trans_1"/>
</dbReference>
<dbReference type="SUPFAM" id="SSF53448">
    <property type="entry name" value="Nucleotide-diphospho-sugar transferases"/>
    <property type="match status" value="1"/>
</dbReference>
<feature type="domain" description="Glycosyl transferase family 1" evidence="1">
    <location>
        <begin position="639"/>
        <end position="773"/>
    </location>
</feature>
<dbReference type="HOGENOM" id="CLU_007617_0_0_5"/>
<dbReference type="STRING" id="394221.Mmar10_2484"/>
<sequence>MWQDKLGVNMENLVYFTICSRNYMAYALTLGRSLVQANPKAKFVIGMADEWPSGQYVGDVEFEVIPASNIGLPTFDDMITRYSVMELNTAIKPRMIRYLMEDRGFERVVYLDPDIFVISPLIELSTRLDDGVECVLTPHALAPLDDGGDPNDVRLLRTGVYNLGFVAMRRSINVSNFLKWWETQLETKCVVDLENGLFVDQKFMDLAPCYIENTHILRHAGYNVAYWNLTHRHVKASNRSYEVNEQPLRFVHFSGVAPKDASVFSKHQNRFTPENIGDLKPIFDNYLKRLKDNGNEAWSAISYAFDQRDGITLDSPLRRVYAEQHPLPRRNTTLSGKELIRLANQPARLEGPAFPTRYVHALWKSREDLRKAFDVDTANGRTRLAEWVLSSGIREVGISDALLQPARDALQFANQLQPTAEAPGLKHRIARRLIMIASHLRFVAQRLPNGLTRPVKRWLRAAISTSPYASTISQKPKQKIRREDDGVAIYGNFGTESGVGEGARQAHTALQQAGYTAEAHSILALGGFANNVEYDNAQVAGASGKPVRLFHINADQTPHILDALAFDEHLAGSYKVAYWAWELSKFPAVWTPAAERLDEIWTPSEFTAKAIRDAVDCPVYVVPHPVQVTLDQSPDARSRMRDKLGFADDEFVVLVCFDFNSYLARKNPEAALSAFQKARRVNDKLRLVLKVHGNSPSPQQRRQFLQQAEAIEGVIIIDGVMSREEIDELQWASDTFMSLHRSEGFGLNILECMAKGKPVIATDYSGSMDFLDSRVGIPIPYTLIEVGKQDYPFPEGQVWADADVSAAAEALVTLSNDILFSERLGKAAQSLARTQYSPKIVGRIMIERLQAISQQT</sequence>
<proteinExistence type="predicted"/>
<dbReference type="CDD" id="cd03801">
    <property type="entry name" value="GT4_PimA-like"/>
    <property type="match status" value="1"/>
</dbReference>
<reference evidence="2 3" key="1">
    <citation type="submission" date="2006-08" db="EMBL/GenBank/DDBJ databases">
        <title>Complete sequence of Maricaulis maris MCS10.</title>
        <authorList>
            <consortium name="US DOE Joint Genome Institute"/>
            <person name="Copeland A."/>
            <person name="Lucas S."/>
            <person name="Lapidus A."/>
            <person name="Barry K."/>
            <person name="Detter J.C."/>
            <person name="Glavina del Rio T."/>
            <person name="Hammon N."/>
            <person name="Israni S."/>
            <person name="Dalin E."/>
            <person name="Tice H."/>
            <person name="Pitluck S."/>
            <person name="Saunders E."/>
            <person name="Brettin T."/>
            <person name="Bruce D."/>
            <person name="Han C."/>
            <person name="Tapia R."/>
            <person name="Gilna P."/>
            <person name="Schmutz J."/>
            <person name="Larimer F."/>
            <person name="Land M."/>
            <person name="Hauser L."/>
            <person name="Kyrpides N."/>
            <person name="Mikhailova N."/>
            <person name="Viollier P."/>
            <person name="Stephens C."/>
            <person name="Richardson P."/>
        </authorList>
    </citation>
    <scope>NUCLEOTIDE SEQUENCE [LARGE SCALE GENOMIC DNA]</scope>
    <source>
        <strain evidence="2 3">MCS10</strain>
    </source>
</reference>
<dbReference type="EMBL" id="CP000449">
    <property type="protein sequence ID" value="ABI66772.1"/>
    <property type="molecule type" value="Genomic_DNA"/>
</dbReference>
<protein>
    <submittedName>
        <fullName evidence="2">Glycosyl transferase, group 1</fullName>
    </submittedName>
</protein>